<name>A0AAW0AQC8_9AGAR</name>
<protein>
    <recommendedName>
        <fullName evidence="5">BZIP domain-containing protein</fullName>
    </recommendedName>
</protein>
<feature type="region of interest" description="Disordered" evidence="2">
    <location>
        <begin position="183"/>
        <end position="267"/>
    </location>
</feature>
<feature type="compositionally biased region" description="Low complexity" evidence="2">
    <location>
        <begin position="68"/>
        <end position="78"/>
    </location>
</feature>
<proteinExistence type="predicted"/>
<feature type="compositionally biased region" description="Low complexity" evidence="2">
    <location>
        <begin position="34"/>
        <end position="52"/>
    </location>
</feature>
<feature type="region of interest" description="Disordered" evidence="2">
    <location>
        <begin position="1"/>
        <end position="80"/>
    </location>
</feature>
<dbReference type="EMBL" id="JAYKXP010000313">
    <property type="protein sequence ID" value="KAK7015570.1"/>
    <property type="molecule type" value="Genomic_DNA"/>
</dbReference>
<comment type="caution">
    <text evidence="3">The sequence shown here is derived from an EMBL/GenBank/DDBJ whole genome shotgun (WGS) entry which is preliminary data.</text>
</comment>
<evidence type="ECO:0000256" key="2">
    <source>
        <dbReference type="SAM" id="MobiDB-lite"/>
    </source>
</evidence>
<dbReference type="AlphaFoldDB" id="A0AAW0AQC8"/>
<feature type="compositionally biased region" description="Basic residues" evidence="2">
    <location>
        <begin position="21"/>
        <end position="33"/>
    </location>
</feature>
<evidence type="ECO:0000313" key="3">
    <source>
        <dbReference type="EMBL" id="KAK7015570.1"/>
    </source>
</evidence>
<organism evidence="3 4">
    <name type="scientific">Paramarasmius palmivorus</name>
    <dbReference type="NCBI Taxonomy" id="297713"/>
    <lineage>
        <taxon>Eukaryota</taxon>
        <taxon>Fungi</taxon>
        <taxon>Dikarya</taxon>
        <taxon>Basidiomycota</taxon>
        <taxon>Agaricomycotina</taxon>
        <taxon>Agaricomycetes</taxon>
        <taxon>Agaricomycetidae</taxon>
        <taxon>Agaricales</taxon>
        <taxon>Marasmiineae</taxon>
        <taxon>Marasmiaceae</taxon>
        <taxon>Paramarasmius</taxon>
    </lineage>
</organism>
<reference evidence="3 4" key="1">
    <citation type="submission" date="2024-01" db="EMBL/GenBank/DDBJ databases">
        <title>A draft genome for a cacao thread blight-causing isolate of Paramarasmius palmivorus.</title>
        <authorList>
            <person name="Baruah I.K."/>
            <person name="Bukari Y."/>
            <person name="Amoako-Attah I."/>
            <person name="Meinhardt L.W."/>
            <person name="Bailey B.A."/>
            <person name="Cohen S.P."/>
        </authorList>
    </citation>
    <scope>NUCLEOTIDE SEQUENCE [LARGE SCALE GENOMIC DNA]</scope>
    <source>
        <strain evidence="3 4">GH-12</strain>
    </source>
</reference>
<feature type="compositionally biased region" description="Polar residues" evidence="2">
    <location>
        <begin position="190"/>
        <end position="201"/>
    </location>
</feature>
<evidence type="ECO:0000256" key="1">
    <source>
        <dbReference type="SAM" id="Coils"/>
    </source>
</evidence>
<sequence>MPNLCRKPECKIANGGEAPPMRKHKCPYRKGRVASHTSPTSPASPVSPASPADFTGSRMPPFSPSPSPLYLTPLTQPSGTPQFNIPTPFMQLTSGSTPSDGYGLDIERIFNEWPLSVSTPYDDQPRPNEDPFQWNETVPEPNVMTGIFNTPDSLDFLTNLAPDTITQSSPVDMLDISELIKMTPVPPDESTPTSDQATSHTPIVADTDTDSNVPSKRAAPDANLPGSDAQKHFKSMTQEEDEGEDEGEDGPSDDGSDDEADSDYIEDHRKRTKLCSTKSKRVKRWATDLGKTCRPFVFLYISRPESILANSGRCTTYMSEPMRTVGGEAFRQELHSKVHAYARSVQLAQGSAFTMNCQVVHQRALEKQLAASEADNKKLREKLLTYQQQACSQGQGQGQ</sequence>
<dbReference type="Proteomes" id="UP001383192">
    <property type="component" value="Unassembled WGS sequence"/>
</dbReference>
<gene>
    <name evidence="3" type="ORF">VNI00_019064</name>
</gene>
<evidence type="ECO:0008006" key="5">
    <source>
        <dbReference type="Google" id="ProtNLM"/>
    </source>
</evidence>
<keyword evidence="4" id="KW-1185">Reference proteome</keyword>
<accession>A0AAW0AQC8</accession>
<feature type="compositionally biased region" description="Basic and acidic residues" evidence="2">
    <location>
        <begin position="1"/>
        <end position="10"/>
    </location>
</feature>
<feature type="compositionally biased region" description="Acidic residues" evidence="2">
    <location>
        <begin position="238"/>
        <end position="264"/>
    </location>
</feature>
<keyword evidence="1" id="KW-0175">Coiled coil</keyword>
<feature type="coiled-coil region" evidence="1">
    <location>
        <begin position="362"/>
        <end position="389"/>
    </location>
</feature>
<evidence type="ECO:0000313" key="4">
    <source>
        <dbReference type="Proteomes" id="UP001383192"/>
    </source>
</evidence>